<feature type="compositionally biased region" description="Basic residues" evidence="1">
    <location>
        <begin position="31"/>
        <end position="55"/>
    </location>
</feature>
<evidence type="ECO:0000256" key="1">
    <source>
        <dbReference type="SAM" id="MobiDB-lite"/>
    </source>
</evidence>
<dbReference type="Proteomes" id="UP000604825">
    <property type="component" value="Unassembled WGS sequence"/>
</dbReference>
<proteinExistence type="predicted"/>
<reference evidence="2" key="1">
    <citation type="submission" date="2020-10" db="EMBL/GenBank/DDBJ databases">
        <authorList>
            <person name="Han B."/>
            <person name="Lu T."/>
            <person name="Zhao Q."/>
            <person name="Huang X."/>
            <person name="Zhao Y."/>
        </authorList>
    </citation>
    <scope>NUCLEOTIDE SEQUENCE</scope>
</reference>
<organism evidence="2 3">
    <name type="scientific">Miscanthus lutarioriparius</name>
    <dbReference type="NCBI Taxonomy" id="422564"/>
    <lineage>
        <taxon>Eukaryota</taxon>
        <taxon>Viridiplantae</taxon>
        <taxon>Streptophyta</taxon>
        <taxon>Embryophyta</taxon>
        <taxon>Tracheophyta</taxon>
        <taxon>Spermatophyta</taxon>
        <taxon>Magnoliopsida</taxon>
        <taxon>Liliopsida</taxon>
        <taxon>Poales</taxon>
        <taxon>Poaceae</taxon>
        <taxon>PACMAD clade</taxon>
        <taxon>Panicoideae</taxon>
        <taxon>Andropogonodae</taxon>
        <taxon>Andropogoneae</taxon>
        <taxon>Saccharinae</taxon>
        <taxon>Miscanthus</taxon>
    </lineage>
</organism>
<dbReference type="EMBL" id="CAJGYO010000002">
    <property type="protein sequence ID" value="CAD6209214.1"/>
    <property type="molecule type" value="Genomic_DNA"/>
</dbReference>
<comment type="caution">
    <text evidence="2">The sequence shown here is derived from an EMBL/GenBank/DDBJ whole genome shotgun (WGS) entry which is preliminary data.</text>
</comment>
<name>A0A811MFK9_9POAL</name>
<protein>
    <submittedName>
        <fullName evidence="2">Uncharacterized protein</fullName>
    </submittedName>
</protein>
<feature type="compositionally biased region" description="Basic residues" evidence="1">
    <location>
        <begin position="135"/>
        <end position="144"/>
    </location>
</feature>
<dbReference type="AlphaFoldDB" id="A0A811MFK9"/>
<feature type="region of interest" description="Disordered" evidence="1">
    <location>
        <begin position="26"/>
        <end position="57"/>
    </location>
</feature>
<evidence type="ECO:0000313" key="2">
    <source>
        <dbReference type="EMBL" id="CAD6209214.1"/>
    </source>
</evidence>
<evidence type="ECO:0000313" key="3">
    <source>
        <dbReference type="Proteomes" id="UP000604825"/>
    </source>
</evidence>
<accession>A0A811MFK9</accession>
<keyword evidence="3" id="KW-1185">Reference proteome</keyword>
<feature type="region of interest" description="Disordered" evidence="1">
    <location>
        <begin position="268"/>
        <end position="297"/>
    </location>
</feature>
<feature type="region of interest" description="Disordered" evidence="1">
    <location>
        <begin position="85"/>
        <end position="167"/>
    </location>
</feature>
<sequence>MTVIGDMDTAVAIAKKLKKLSKVDIVSVGPPRRRRSPRRNPRRGNRRRRRVRRTTRTPCPLFNSHVQVSVVFRSGKGSHRDLFVRRTARSRHRRDARLSSCSSTAAEHTPEPWTSVRKRRHRAARPLGTAFSLRSGHRRARTRAGRASGGSEMGGEEAAADKTGTGTGCVATDEEGRAHPQPEPCSHALLRLERRREGAAGQGAPATARKGGGEPRVPPVPAVEAFPAIGTAFLGAAPYNPSRRLGTQPDARQGKVGVGGALVAEDRQTGPGVRGAVGNCPGNRGSGGREGGKSGSRCELGTVGRRASVFLSFVDGDRMDEPVFPNFTASKAAFSQSCWAVVGPLVGI</sequence>
<feature type="compositionally biased region" description="Basic residues" evidence="1">
    <location>
        <begin position="86"/>
        <end position="95"/>
    </location>
</feature>
<gene>
    <name evidence="2" type="ORF">NCGR_LOCUS5427</name>
</gene>
<feature type="region of interest" description="Disordered" evidence="1">
    <location>
        <begin position="196"/>
        <end position="216"/>
    </location>
</feature>